<dbReference type="InterPro" id="IPR003594">
    <property type="entry name" value="HATPase_dom"/>
</dbReference>
<feature type="transmembrane region" description="Helical" evidence="21">
    <location>
        <begin position="237"/>
        <end position="260"/>
    </location>
</feature>
<evidence type="ECO:0000256" key="18">
    <source>
        <dbReference type="ARBA" id="ARBA00023136"/>
    </source>
</evidence>
<evidence type="ECO:0000313" key="24">
    <source>
        <dbReference type="Proteomes" id="UP000624709"/>
    </source>
</evidence>
<organism evidence="23 24">
    <name type="scientific">Actinoplanes palleronii</name>
    <dbReference type="NCBI Taxonomy" id="113570"/>
    <lineage>
        <taxon>Bacteria</taxon>
        <taxon>Bacillati</taxon>
        <taxon>Actinomycetota</taxon>
        <taxon>Actinomycetes</taxon>
        <taxon>Micromonosporales</taxon>
        <taxon>Micromonosporaceae</taxon>
        <taxon>Actinoplanes</taxon>
    </lineage>
</organism>
<feature type="domain" description="Histidine kinase" evidence="22">
    <location>
        <begin position="466"/>
        <end position="651"/>
    </location>
</feature>
<evidence type="ECO:0000256" key="4">
    <source>
        <dbReference type="ARBA" id="ARBA00004651"/>
    </source>
</evidence>
<keyword evidence="24" id="KW-1185">Reference proteome</keyword>
<dbReference type="CDD" id="cd16917">
    <property type="entry name" value="HATPase_UhpB-NarQ-NarX-like"/>
    <property type="match status" value="1"/>
</dbReference>
<dbReference type="SUPFAM" id="SSF55874">
    <property type="entry name" value="ATPase domain of HSP90 chaperone/DNA topoisomerase II/histidine kinase"/>
    <property type="match status" value="1"/>
</dbReference>
<dbReference type="Pfam" id="PF02518">
    <property type="entry name" value="HATPase_c"/>
    <property type="match status" value="1"/>
</dbReference>
<dbReference type="PROSITE" id="PS50109">
    <property type="entry name" value="HIS_KIN"/>
    <property type="match status" value="1"/>
</dbReference>
<evidence type="ECO:0000313" key="23">
    <source>
        <dbReference type="EMBL" id="GIE67376.1"/>
    </source>
</evidence>
<dbReference type="Pfam" id="PF07730">
    <property type="entry name" value="HisKA_3"/>
    <property type="match status" value="1"/>
</dbReference>
<accession>A0ABQ4BAG4</accession>
<feature type="transmembrane region" description="Helical" evidence="21">
    <location>
        <begin position="114"/>
        <end position="140"/>
    </location>
</feature>
<dbReference type="Gene3D" id="3.30.450.40">
    <property type="match status" value="1"/>
</dbReference>
<evidence type="ECO:0000256" key="15">
    <source>
        <dbReference type="ARBA" id="ARBA00023004"/>
    </source>
</evidence>
<evidence type="ECO:0000256" key="7">
    <source>
        <dbReference type="ARBA" id="ARBA00022475"/>
    </source>
</evidence>
<evidence type="ECO:0000256" key="1">
    <source>
        <dbReference type="ARBA" id="ARBA00000085"/>
    </source>
</evidence>
<keyword evidence="10" id="KW-0808">Transferase</keyword>
<evidence type="ECO:0000256" key="10">
    <source>
        <dbReference type="ARBA" id="ARBA00022679"/>
    </source>
</evidence>
<comment type="subcellular location">
    <subcellularLocation>
        <location evidence="4">Cell membrane</location>
        <topology evidence="4">Multi-pass membrane protein</topology>
    </subcellularLocation>
    <subcellularLocation>
        <location evidence="3">Cytoplasm</location>
    </subcellularLocation>
</comment>
<evidence type="ECO:0000256" key="13">
    <source>
        <dbReference type="ARBA" id="ARBA00022777"/>
    </source>
</evidence>
<dbReference type="InterPro" id="IPR036890">
    <property type="entry name" value="HATPase_C_sf"/>
</dbReference>
<keyword evidence="13" id="KW-0418">Kinase</keyword>
<keyword evidence="14 21" id="KW-1133">Transmembrane helix</keyword>
<feature type="transmembrane region" description="Helical" evidence="21">
    <location>
        <begin position="176"/>
        <end position="196"/>
    </location>
</feature>
<gene>
    <name evidence="23" type="ORF">Apa02nite_034840</name>
</gene>
<evidence type="ECO:0000256" key="8">
    <source>
        <dbReference type="ARBA" id="ARBA00022485"/>
    </source>
</evidence>
<dbReference type="SMART" id="SM00387">
    <property type="entry name" value="HATPase_c"/>
    <property type="match status" value="1"/>
</dbReference>
<dbReference type="Gene3D" id="1.20.5.1930">
    <property type="match status" value="1"/>
</dbReference>
<dbReference type="Gene3D" id="3.30.565.10">
    <property type="entry name" value="Histidine kinase-like ATPase, C-terminal domain"/>
    <property type="match status" value="1"/>
</dbReference>
<dbReference type="SUPFAM" id="SSF55781">
    <property type="entry name" value="GAF domain-like"/>
    <property type="match status" value="1"/>
</dbReference>
<feature type="transmembrane region" description="Helical" evidence="21">
    <location>
        <begin position="299"/>
        <end position="317"/>
    </location>
</feature>
<evidence type="ECO:0000256" key="21">
    <source>
        <dbReference type="SAM" id="Phobius"/>
    </source>
</evidence>
<evidence type="ECO:0000256" key="6">
    <source>
        <dbReference type="ARBA" id="ARBA00017322"/>
    </source>
</evidence>
<evidence type="ECO:0000256" key="5">
    <source>
        <dbReference type="ARBA" id="ARBA00012438"/>
    </source>
</evidence>
<keyword evidence="17" id="KW-0411">Iron-sulfur</keyword>
<keyword evidence="15" id="KW-0408">Iron</keyword>
<keyword evidence="7" id="KW-1003">Cell membrane</keyword>
<dbReference type="PANTHER" id="PTHR24421">
    <property type="entry name" value="NITRATE/NITRITE SENSOR PROTEIN NARX-RELATED"/>
    <property type="match status" value="1"/>
</dbReference>
<keyword evidence="9" id="KW-0963">Cytoplasm</keyword>
<feature type="transmembrane region" description="Helical" evidence="21">
    <location>
        <begin position="54"/>
        <end position="73"/>
    </location>
</feature>
<dbReference type="InterPro" id="IPR050482">
    <property type="entry name" value="Sensor_HK_TwoCompSys"/>
</dbReference>
<feature type="transmembrane region" description="Helical" evidence="21">
    <location>
        <begin position="272"/>
        <end position="293"/>
    </location>
</feature>
<sequence>MIGTLVLASAAALAVSTVMNFSVFTDMQGTPWEFTFWWGPEDGSTSPRTMTADYLIIGAVPVLGWSAAGCALARLPSGAVLGWWFVAYGLVLSCIELVNAIYRMRVSTTDGAAVNAAFLALSLMLSGLVMLVVPTVVLVLSYPDGRPPARWWRWPVGVVVATVAVQYLSVYVPGELSLPLTLVPAAATLVIAVLVCRRHALYPQRQQWVWFAGCALLAFTCRYLLTTGSGFLGNTPILLRALTDPILIIPIGLAASVLRHRLRGIPAVLRRALVYAGLTALFYNVYIPIAWGAGLSLDHHPLFLVVVVAVVVGLARARDRLRRAFTRFVYGARRNPLHAVAELSDSLAENRLDLVPAAVATVAAAVGADGAVIVTPDGKVLARTGQEPDRYLALSLRFGGVEIGELRVADPPGGELYSEVEVRLLTALATQLAVVVSAAELTESLEAERNRVVTATRDERDRLRRDLHDGLGPSLAGMSLGLQALASQIGDPDTPAGTLVQRLQSGTDTAVRDIRRIIDGLRPTVLDTADLAQAVERHATSLGPELPVDVTAASLPTLAPDIEVAAYRIITEALTNTARHAHARHAHVKITADEALHIVVSDDGHGIPASVGTTGVGLSSMHRRAEALGGALAVDSTDGGTTVTATLPLSSSRCS</sequence>
<protein>
    <recommendedName>
        <fullName evidence="6">Oxygen sensor histidine kinase NreB</fullName>
        <ecNumber evidence="5">2.7.13.3</ecNumber>
    </recommendedName>
    <alternativeName>
        <fullName evidence="20">Nitrogen regulation protein B</fullName>
    </alternativeName>
</protein>
<evidence type="ECO:0000256" key="16">
    <source>
        <dbReference type="ARBA" id="ARBA00023012"/>
    </source>
</evidence>
<reference evidence="23 24" key="1">
    <citation type="submission" date="2021-01" db="EMBL/GenBank/DDBJ databases">
        <title>Whole genome shotgun sequence of Actinoplanes palleronii NBRC 14916.</title>
        <authorList>
            <person name="Komaki H."/>
            <person name="Tamura T."/>
        </authorList>
    </citation>
    <scope>NUCLEOTIDE SEQUENCE [LARGE SCALE GENOMIC DNA]</scope>
    <source>
        <strain evidence="23 24">NBRC 14916</strain>
    </source>
</reference>
<dbReference type="PRINTS" id="PR00344">
    <property type="entry name" value="BCTRLSENSOR"/>
</dbReference>
<dbReference type="PANTHER" id="PTHR24421:SF37">
    <property type="entry name" value="SENSOR HISTIDINE KINASE NARS"/>
    <property type="match status" value="1"/>
</dbReference>
<dbReference type="EC" id="2.7.13.3" evidence="5"/>
<keyword evidence="16" id="KW-0902">Two-component regulatory system</keyword>
<keyword evidence="12" id="KW-0479">Metal-binding</keyword>
<feature type="transmembrane region" description="Helical" evidence="21">
    <location>
        <begin position="208"/>
        <end position="225"/>
    </location>
</feature>
<keyword evidence="11 21" id="KW-0812">Transmembrane</keyword>
<evidence type="ECO:0000256" key="9">
    <source>
        <dbReference type="ARBA" id="ARBA00022490"/>
    </source>
</evidence>
<name>A0ABQ4BAG4_9ACTN</name>
<comment type="caution">
    <text evidence="23">The sequence shown here is derived from an EMBL/GenBank/DDBJ whole genome shotgun (WGS) entry which is preliminary data.</text>
</comment>
<dbReference type="Proteomes" id="UP000624709">
    <property type="component" value="Unassembled WGS sequence"/>
</dbReference>
<keyword evidence="18 21" id="KW-0472">Membrane</keyword>
<evidence type="ECO:0000256" key="3">
    <source>
        <dbReference type="ARBA" id="ARBA00004496"/>
    </source>
</evidence>
<dbReference type="EMBL" id="BOMS01000048">
    <property type="protein sequence ID" value="GIE67376.1"/>
    <property type="molecule type" value="Genomic_DNA"/>
</dbReference>
<evidence type="ECO:0000256" key="11">
    <source>
        <dbReference type="ARBA" id="ARBA00022692"/>
    </source>
</evidence>
<dbReference type="InterPro" id="IPR029016">
    <property type="entry name" value="GAF-like_dom_sf"/>
</dbReference>
<evidence type="ECO:0000256" key="12">
    <source>
        <dbReference type="ARBA" id="ARBA00022723"/>
    </source>
</evidence>
<evidence type="ECO:0000256" key="20">
    <source>
        <dbReference type="ARBA" id="ARBA00030800"/>
    </source>
</evidence>
<dbReference type="InterPro" id="IPR011712">
    <property type="entry name" value="Sig_transdc_His_kin_sub3_dim/P"/>
</dbReference>
<comment type="function">
    <text evidence="19">Member of the two-component regulatory system NreB/NreC involved in the control of dissimilatory nitrate/nitrite reduction in response to oxygen. NreB functions as a direct oxygen sensor histidine kinase which is autophosphorylated, in the absence of oxygen, probably at the conserved histidine residue, and transfers its phosphate group probably to a conserved aspartate residue of NreC. NreB/NreC activates the expression of the nitrate (narGHJI) and nitrite (nir) reductase operons, as well as the putative nitrate transporter gene narT.</text>
</comment>
<comment type="catalytic activity">
    <reaction evidence="1">
        <text>ATP + protein L-histidine = ADP + protein N-phospho-L-histidine.</text>
        <dbReference type="EC" id="2.7.13.3"/>
    </reaction>
</comment>
<dbReference type="InterPro" id="IPR005467">
    <property type="entry name" value="His_kinase_dom"/>
</dbReference>
<feature type="transmembrane region" description="Helical" evidence="21">
    <location>
        <begin position="80"/>
        <end position="102"/>
    </location>
</feature>
<evidence type="ECO:0000259" key="22">
    <source>
        <dbReference type="PROSITE" id="PS50109"/>
    </source>
</evidence>
<evidence type="ECO:0000256" key="14">
    <source>
        <dbReference type="ARBA" id="ARBA00022989"/>
    </source>
</evidence>
<proteinExistence type="predicted"/>
<dbReference type="InterPro" id="IPR004358">
    <property type="entry name" value="Sig_transdc_His_kin-like_C"/>
</dbReference>
<keyword evidence="8" id="KW-0004">4Fe-4S</keyword>
<evidence type="ECO:0000256" key="19">
    <source>
        <dbReference type="ARBA" id="ARBA00024827"/>
    </source>
</evidence>
<comment type="cofactor">
    <cofactor evidence="2">
        <name>[4Fe-4S] cluster</name>
        <dbReference type="ChEBI" id="CHEBI:49883"/>
    </cofactor>
</comment>
<evidence type="ECO:0000256" key="17">
    <source>
        <dbReference type="ARBA" id="ARBA00023014"/>
    </source>
</evidence>
<evidence type="ECO:0000256" key="2">
    <source>
        <dbReference type="ARBA" id="ARBA00001966"/>
    </source>
</evidence>
<feature type="transmembrane region" description="Helical" evidence="21">
    <location>
        <begin position="152"/>
        <end position="170"/>
    </location>
</feature>